<dbReference type="Pfam" id="PF08240">
    <property type="entry name" value="ADH_N"/>
    <property type="match status" value="1"/>
</dbReference>
<comment type="caution">
    <text evidence="7">The sequence shown here is derived from an EMBL/GenBank/DDBJ whole genome shotgun (WGS) entry which is preliminary data.</text>
</comment>
<name>A0A3F3IB07_SALER</name>
<dbReference type="InterPro" id="IPR013154">
    <property type="entry name" value="ADH-like_N"/>
</dbReference>
<evidence type="ECO:0000256" key="3">
    <source>
        <dbReference type="ARBA" id="ARBA00022723"/>
    </source>
</evidence>
<dbReference type="AlphaFoldDB" id="A0A3F3IB07"/>
<dbReference type="Proteomes" id="UP000852880">
    <property type="component" value="Unassembled WGS sequence"/>
</dbReference>
<comment type="cofactor">
    <cofactor evidence="1">
        <name>Zn(2+)</name>
        <dbReference type="ChEBI" id="CHEBI:29105"/>
    </cofactor>
</comment>
<proteinExistence type="inferred from homology"/>
<reference evidence="7" key="1">
    <citation type="submission" date="2016-09" db="EMBL/GenBank/DDBJ databases">
        <title>Whole Genome Sequencing of Salmonella enterica subsp. enterica serovar Nottingham.</title>
        <authorList>
            <person name="Zheng J."/>
            <person name="Wang H."/>
        </authorList>
    </citation>
    <scope>NUCLEOTIDE SEQUENCE [LARGE SCALE GENOMIC DNA]</scope>
    <source>
        <strain evidence="7">CFSAN055411</strain>
    </source>
</reference>
<dbReference type="Gene3D" id="3.40.50.720">
    <property type="entry name" value="NAD(P)-binding Rossmann-like Domain"/>
    <property type="match status" value="1"/>
</dbReference>
<keyword evidence="5" id="KW-0560">Oxidoreductase</keyword>
<evidence type="ECO:0000256" key="4">
    <source>
        <dbReference type="ARBA" id="ARBA00022833"/>
    </source>
</evidence>
<gene>
    <name evidence="7" type="ORF">BH006_25680</name>
</gene>
<dbReference type="EMBL" id="MJEL01000039">
    <property type="protein sequence ID" value="OEH96251.1"/>
    <property type="molecule type" value="Genomic_DNA"/>
</dbReference>
<feature type="non-terminal residue" evidence="7">
    <location>
        <position position="231"/>
    </location>
</feature>
<dbReference type="SUPFAM" id="SSF50129">
    <property type="entry name" value="GroES-like"/>
    <property type="match status" value="1"/>
</dbReference>
<dbReference type="GO" id="GO:0046872">
    <property type="term" value="F:metal ion binding"/>
    <property type="evidence" value="ECO:0007669"/>
    <property type="project" value="UniProtKB-KW"/>
</dbReference>
<evidence type="ECO:0000256" key="1">
    <source>
        <dbReference type="ARBA" id="ARBA00001947"/>
    </source>
</evidence>
<dbReference type="PANTHER" id="PTHR43161:SF9">
    <property type="entry name" value="SORBITOL DEHYDROGENASE"/>
    <property type="match status" value="1"/>
</dbReference>
<protein>
    <submittedName>
        <fullName evidence="7">L-idonate 5-dehydrogenase</fullName>
    </submittedName>
</protein>
<dbReference type="Gene3D" id="3.90.180.10">
    <property type="entry name" value="Medium-chain alcohol dehydrogenases, catalytic domain"/>
    <property type="match status" value="1"/>
</dbReference>
<dbReference type="GO" id="GO:0016491">
    <property type="term" value="F:oxidoreductase activity"/>
    <property type="evidence" value="ECO:0007669"/>
    <property type="project" value="UniProtKB-KW"/>
</dbReference>
<evidence type="ECO:0000256" key="5">
    <source>
        <dbReference type="ARBA" id="ARBA00023002"/>
    </source>
</evidence>
<feature type="domain" description="Alcohol dehydrogenase-like N-terminal" evidence="6">
    <location>
        <begin position="30"/>
        <end position="142"/>
    </location>
</feature>
<dbReference type="SUPFAM" id="SSF51735">
    <property type="entry name" value="NAD(P)-binding Rossmann-fold domains"/>
    <property type="match status" value="1"/>
</dbReference>
<dbReference type="RefSeq" id="WP_069721705.1">
    <property type="nucleotide sequence ID" value="NZ_MJEL01000039.1"/>
</dbReference>
<evidence type="ECO:0000313" key="7">
    <source>
        <dbReference type="EMBL" id="OEH96251.1"/>
    </source>
</evidence>
<evidence type="ECO:0000259" key="6">
    <source>
        <dbReference type="Pfam" id="PF08240"/>
    </source>
</evidence>
<dbReference type="InterPro" id="IPR036291">
    <property type="entry name" value="NAD(P)-bd_dom_sf"/>
</dbReference>
<keyword evidence="3" id="KW-0479">Metal-binding</keyword>
<sequence length="231" mass="24920">MEVKTQSCVVAGKRAVAVTEQNIEWNNKGTLVQITRGGICGSDLHYYQEGKVGNFTVKAPMILGHEVIGKIVHSDSDLLREGQPVAINPSKPCGHCKYCLQHEENHCTEMRFFGSAMYFPHVDGGFTRFKAVDTAQCIPWPEQADEKAMAFAEPLAVAIHAAHEAGGLQGKRVFISGGGPIGCPIVSAVKKLGAGGGVWCRYLDPVLSRWAGRLGADKLGNPKHDPLAGWK</sequence>
<dbReference type="InterPro" id="IPR011032">
    <property type="entry name" value="GroES-like_sf"/>
</dbReference>
<dbReference type="PANTHER" id="PTHR43161">
    <property type="entry name" value="SORBITOL DEHYDROGENASE"/>
    <property type="match status" value="1"/>
</dbReference>
<evidence type="ECO:0000256" key="2">
    <source>
        <dbReference type="ARBA" id="ARBA00008072"/>
    </source>
</evidence>
<keyword evidence="4" id="KW-0862">Zinc</keyword>
<accession>A0A3F3IB07</accession>
<organism evidence="7">
    <name type="scientific">Salmonella enterica</name>
    <name type="common">Salmonella choleraesuis</name>
    <dbReference type="NCBI Taxonomy" id="28901"/>
    <lineage>
        <taxon>Bacteria</taxon>
        <taxon>Pseudomonadati</taxon>
        <taxon>Pseudomonadota</taxon>
        <taxon>Gammaproteobacteria</taxon>
        <taxon>Enterobacterales</taxon>
        <taxon>Enterobacteriaceae</taxon>
        <taxon>Salmonella</taxon>
    </lineage>
</organism>
<comment type="similarity">
    <text evidence="2">Belongs to the zinc-containing alcohol dehydrogenase family.</text>
</comment>